<dbReference type="Proteomes" id="UP001151760">
    <property type="component" value="Unassembled WGS sequence"/>
</dbReference>
<organism evidence="1 2">
    <name type="scientific">Tanacetum coccineum</name>
    <dbReference type="NCBI Taxonomy" id="301880"/>
    <lineage>
        <taxon>Eukaryota</taxon>
        <taxon>Viridiplantae</taxon>
        <taxon>Streptophyta</taxon>
        <taxon>Embryophyta</taxon>
        <taxon>Tracheophyta</taxon>
        <taxon>Spermatophyta</taxon>
        <taxon>Magnoliopsida</taxon>
        <taxon>eudicotyledons</taxon>
        <taxon>Gunneridae</taxon>
        <taxon>Pentapetalae</taxon>
        <taxon>asterids</taxon>
        <taxon>campanulids</taxon>
        <taxon>Asterales</taxon>
        <taxon>Asteraceae</taxon>
        <taxon>Asteroideae</taxon>
        <taxon>Anthemideae</taxon>
        <taxon>Anthemidinae</taxon>
        <taxon>Tanacetum</taxon>
    </lineage>
</organism>
<reference evidence="1" key="2">
    <citation type="submission" date="2022-01" db="EMBL/GenBank/DDBJ databases">
        <authorList>
            <person name="Yamashiro T."/>
            <person name="Shiraishi A."/>
            <person name="Satake H."/>
            <person name="Nakayama K."/>
        </authorList>
    </citation>
    <scope>NUCLEOTIDE SEQUENCE</scope>
</reference>
<keyword evidence="2" id="KW-1185">Reference proteome</keyword>
<evidence type="ECO:0000313" key="1">
    <source>
        <dbReference type="EMBL" id="GJS50917.1"/>
    </source>
</evidence>
<dbReference type="EMBL" id="BQNB010008549">
    <property type="protein sequence ID" value="GJS50917.1"/>
    <property type="molecule type" value="Genomic_DNA"/>
</dbReference>
<reference evidence="1" key="1">
    <citation type="journal article" date="2022" name="Int. J. Mol. Sci.">
        <title>Draft Genome of Tanacetum Coccineum: Genomic Comparison of Closely Related Tanacetum-Family Plants.</title>
        <authorList>
            <person name="Yamashiro T."/>
            <person name="Shiraishi A."/>
            <person name="Nakayama K."/>
            <person name="Satake H."/>
        </authorList>
    </citation>
    <scope>NUCLEOTIDE SEQUENCE</scope>
</reference>
<accession>A0ABQ4WDI1</accession>
<sequence>MKLFQGMQLIQKLRDDQKRMKKAFEDVSGSYEQKSNQDRDHRLDEVLSWLLVGGYREVNVVLMKAIALLRLAIGSSVKRNKEASFDCCEARGLLEDISSLKRSKYKCLYSLEQVTRKEKTKAKNAKKYAAHFTMYAALPIEFKN</sequence>
<proteinExistence type="predicted"/>
<gene>
    <name evidence="1" type="ORF">Tco_0624279</name>
</gene>
<name>A0ABQ4WDI1_9ASTR</name>
<comment type="caution">
    <text evidence="1">The sequence shown here is derived from an EMBL/GenBank/DDBJ whole genome shotgun (WGS) entry which is preliminary data.</text>
</comment>
<evidence type="ECO:0000313" key="2">
    <source>
        <dbReference type="Proteomes" id="UP001151760"/>
    </source>
</evidence>
<protein>
    <submittedName>
        <fullName evidence="1">Uncharacterized protein</fullName>
    </submittedName>
</protein>